<evidence type="ECO:0000256" key="14">
    <source>
        <dbReference type="ARBA" id="ARBA00023180"/>
    </source>
</evidence>
<dbReference type="PROSITE" id="PS00108">
    <property type="entry name" value="PROTEIN_KINASE_ST"/>
    <property type="match status" value="1"/>
</dbReference>
<dbReference type="CDD" id="cd14066">
    <property type="entry name" value="STKc_IRAK"/>
    <property type="match status" value="1"/>
</dbReference>
<dbReference type="InterPro" id="IPR011009">
    <property type="entry name" value="Kinase-like_dom_sf"/>
</dbReference>
<dbReference type="PROSITE" id="PS50011">
    <property type="entry name" value="PROTEIN_KINASE_DOM"/>
    <property type="match status" value="1"/>
</dbReference>
<dbReference type="AlphaFoldDB" id="A0A6P3ZYV5"/>
<keyword evidence="3" id="KW-0597">Phosphoprotein</keyword>
<dbReference type="GO" id="GO:0005524">
    <property type="term" value="F:ATP binding"/>
    <property type="evidence" value="ECO:0007669"/>
    <property type="project" value="UniProtKB-KW"/>
</dbReference>
<gene>
    <name evidence="22" type="primary">LOC107421181</name>
</gene>
<dbReference type="FunFam" id="3.30.430.20:FF:000002">
    <property type="entry name" value="Cysteine-rich receptor-like protein kinase 10"/>
    <property type="match status" value="1"/>
</dbReference>
<proteinExistence type="predicted"/>
<dbReference type="PROSITE" id="PS51473">
    <property type="entry name" value="GNK2"/>
    <property type="match status" value="2"/>
</dbReference>
<dbReference type="GeneID" id="107421181"/>
<organism evidence="21 22">
    <name type="scientific">Ziziphus jujuba</name>
    <name type="common">Chinese jujube</name>
    <name type="synonym">Ziziphus sativa</name>
    <dbReference type="NCBI Taxonomy" id="326968"/>
    <lineage>
        <taxon>Eukaryota</taxon>
        <taxon>Viridiplantae</taxon>
        <taxon>Streptophyta</taxon>
        <taxon>Embryophyta</taxon>
        <taxon>Tracheophyta</taxon>
        <taxon>Spermatophyta</taxon>
        <taxon>Magnoliopsida</taxon>
        <taxon>eudicotyledons</taxon>
        <taxon>Gunneridae</taxon>
        <taxon>Pentapetalae</taxon>
        <taxon>rosids</taxon>
        <taxon>fabids</taxon>
        <taxon>Rosales</taxon>
        <taxon>Rhamnaceae</taxon>
        <taxon>Paliureae</taxon>
        <taxon>Ziziphus</taxon>
    </lineage>
</organism>
<keyword evidence="14" id="KW-0325">Glycoprotein</keyword>
<evidence type="ECO:0000259" key="20">
    <source>
        <dbReference type="PROSITE" id="PS51473"/>
    </source>
</evidence>
<evidence type="ECO:0000256" key="17">
    <source>
        <dbReference type="SAM" id="MobiDB-lite"/>
    </source>
</evidence>
<evidence type="ECO:0000256" key="3">
    <source>
        <dbReference type="ARBA" id="ARBA00022553"/>
    </source>
</evidence>
<dbReference type="PANTHER" id="PTHR27002">
    <property type="entry name" value="RECEPTOR-LIKE SERINE/THREONINE-PROTEIN KINASE SD1-8"/>
    <property type="match status" value="1"/>
</dbReference>
<comment type="catalytic activity">
    <reaction evidence="16">
        <text>L-threonyl-[protein] + ATP = O-phospho-L-threonyl-[protein] + ADP + H(+)</text>
        <dbReference type="Rhea" id="RHEA:46608"/>
        <dbReference type="Rhea" id="RHEA-COMP:11060"/>
        <dbReference type="Rhea" id="RHEA-COMP:11605"/>
        <dbReference type="ChEBI" id="CHEBI:15378"/>
        <dbReference type="ChEBI" id="CHEBI:30013"/>
        <dbReference type="ChEBI" id="CHEBI:30616"/>
        <dbReference type="ChEBI" id="CHEBI:61977"/>
        <dbReference type="ChEBI" id="CHEBI:456216"/>
    </reaction>
</comment>
<dbReference type="InterPro" id="IPR001245">
    <property type="entry name" value="Ser-Thr/Tyr_kinase_cat_dom"/>
</dbReference>
<dbReference type="GO" id="GO:0004674">
    <property type="term" value="F:protein serine/threonine kinase activity"/>
    <property type="evidence" value="ECO:0007669"/>
    <property type="project" value="UniProtKB-KW"/>
</dbReference>
<dbReference type="Gene3D" id="3.30.430.20">
    <property type="entry name" value="Gnk2 domain, C-X8-C-X2-C motif"/>
    <property type="match status" value="2"/>
</dbReference>
<dbReference type="PANTHER" id="PTHR27002:SF1073">
    <property type="entry name" value="CYSTEINE-RICH RECEPTOR-LIKE PROTEIN KINASE 29"/>
    <property type="match status" value="1"/>
</dbReference>
<dbReference type="FunFam" id="3.30.200.20:FF:000142">
    <property type="entry name" value="Cysteine-rich receptor-like protein kinase 10"/>
    <property type="match status" value="1"/>
</dbReference>
<reference evidence="21" key="1">
    <citation type="submission" date="2025-05" db="UniProtKB">
        <authorList>
            <consortium name="RefSeq"/>
        </authorList>
    </citation>
    <scope>NUCLEOTIDE SEQUENCE [LARGE SCALE GENOMIC DNA]</scope>
</reference>
<keyword evidence="9" id="KW-0418">Kinase</keyword>
<keyword evidence="11 18" id="KW-1133">Transmembrane helix</keyword>
<evidence type="ECO:0000313" key="21">
    <source>
        <dbReference type="Proteomes" id="UP001652623"/>
    </source>
</evidence>
<feature type="compositionally biased region" description="Pro residues" evidence="17">
    <location>
        <begin position="258"/>
        <end position="276"/>
    </location>
</feature>
<evidence type="ECO:0000256" key="8">
    <source>
        <dbReference type="ARBA" id="ARBA00022741"/>
    </source>
</evidence>
<evidence type="ECO:0000256" key="9">
    <source>
        <dbReference type="ARBA" id="ARBA00022777"/>
    </source>
</evidence>
<keyword evidence="8" id="KW-0547">Nucleotide-binding</keyword>
<comment type="catalytic activity">
    <reaction evidence="15">
        <text>L-seryl-[protein] + ATP = O-phospho-L-seryl-[protein] + ADP + H(+)</text>
        <dbReference type="Rhea" id="RHEA:17989"/>
        <dbReference type="Rhea" id="RHEA-COMP:9863"/>
        <dbReference type="Rhea" id="RHEA-COMP:11604"/>
        <dbReference type="ChEBI" id="CHEBI:15378"/>
        <dbReference type="ChEBI" id="CHEBI:29999"/>
        <dbReference type="ChEBI" id="CHEBI:30616"/>
        <dbReference type="ChEBI" id="CHEBI:83421"/>
        <dbReference type="ChEBI" id="CHEBI:456216"/>
    </reaction>
</comment>
<dbReference type="KEGG" id="zju:107421181"/>
<evidence type="ECO:0000256" key="7">
    <source>
        <dbReference type="ARBA" id="ARBA00022737"/>
    </source>
</evidence>
<feature type="region of interest" description="Disordered" evidence="17">
    <location>
        <begin position="667"/>
        <end position="693"/>
    </location>
</feature>
<dbReference type="FunFam" id="3.30.430.20:FF:000003">
    <property type="entry name" value="Cysteine-rich RLK (RECEPTOR-like protein kinase) 10"/>
    <property type="match status" value="1"/>
</dbReference>
<accession>A0A6P3ZYV5</accession>
<dbReference type="InterPro" id="IPR002902">
    <property type="entry name" value="GNK2"/>
</dbReference>
<evidence type="ECO:0000256" key="12">
    <source>
        <dbReference type="ARBA" id="ARBA00023136"/>
    </source>
</evidence>
<dbReference type="Pfam" id="PF07714">
    <property type="entry name" value="PK_Tyr_Ser-Thr"/>
    <property type="match status" value="1"/>
</dbReference>
<keyword evidence="6" id="KW-0732">Signal</keyword>
<dbReference type="InterPro" id="IPR008271">
    <property type="entry name" value="Ser/Thr_kinase_AS"/>
</dbReference>
<keyword evidence="13" id="KW-0675">Receptor</keyword>
<keyword evidence="2" id="KW-0723">Serine/threonine-protein kinase</keyword>
<evidence type="ECO:0000256" key="15">
    <source>
        <dbReference type="ARBA" id="ARBA00047558"/>
    </source>
</evidence>
<dbReference type="InterPro" id="IPR000719">
    <property type="entry name" value="Prot_kinase_dom"/>
</dbReference>
<keyword evidence="12 18" id="KW-0472">Membrane</keyword>
<evidence type="ECO:0000256" key="2">
    <source>
        <dbReference type="ARBA" id="ARBA00022527"/>
    </source>
</evidence>
<keyword evidence="21" id="KW-1185">Reference proteome</keyword>
<protein>
    <submittedName>
        <fullName evidence="22">Cysteine-rich receptor-like protein kinase 10</fullName>
    </submittedName>
</protein>
<evidence type="ECO:0000256" key="4">
    <source>
        <dbReference type="ARBA" id="ARBA00022679"/>
    </source>
</evidence>
<evidence type="ECO:0000256" key="1">
    <source>
        <dbReference type="ARBA" id="ARBA00004167"/>
    </source>
</evidence>
<feature type="domain" description="Gnk2-homologous" evidence="20">
    <location>
        <begin position="136"/>
        <end position="244"/>
    </location>
</feature>
<evidence type="ECO:0000256" key="13">
    <source>
        <dbReference type="ARBA" id="ARBA00023170"/>
    </source>
</evidence>
<dbReference type="SUPFAM" id="SSF56112">
    <property type="entry name" value="Protein kinase-like (PK-like)"/>
    <property type="match status" value="1"/>
</dbReference>
<feature type="domain" description="Gnk2-homologous" evidence="20">
    <location>
        <begin position="27"/>
        <end position="130"/>
    </location>
</feature>
<comment type="subcellular location">
    <subcellularLocation>
        <location evidence="1">Membrane</location>
        <topology evidence="1">Single-pass membrane protein</topology>
    </subcellularLocation>
</comment>
<evidence type="ECO:0000259" key="19">
    <source>
        <dbReference type="PROSITE" id="PS50011"/>
    </source>
</evidence>
<evidence type="ECO:0000313" key="22">
    <source>
        <dbReference type="RefSeq" id="XP_015885852.3"/>
    </source>
</evidence>
<sequence length="693" mass="77029">MVSSSNSFYVIDCYILVVAVTQTIAQPNFLYHFCQGTNYTDNSAYQTNLNRLLSILPSNTSIDYGFYNSSYGQNSDQVQAIGLCRGDVKPEACRSCLSNSTHLLTEVCPNRKEAIGWYDQCMLRYSNRFISGVEEHAPSFYMWNLGNVSSNYVADFKEVLTNLMAELKNEAAAGGSLRKYATGNAKSNFQTIYALVQCTPDLSLQDCTNCLNWAIEYIPTCCDGKKGGRVYSPSCYIRFEEYIFYEPSNISTGGTGKPPLPSPTPPPASANIPPSPTQGKKSNTSETIIFIVVPIVVSVVLVISVCAYLRQRKGKARHTNLFGRSSHTELETADEIATADSLQYGFNIIRVATDNFSAANKLGQGGFGPVYRGKLSNGQYIAVKRLSRDSGQGDLEFKNEVLLVAKLQHRNLVRLLGFCLDGNEKLLVYEFVPNASLDHFIFDPLKRANLDWQTRYKIIGGIARGLLYLHEDSRLRIIHCDLKASNILLDAEMNPKISDFGMARLFLVDQTQDNTSRIVGTYGYMAPEYAMNGHFSVKSDVYSFGVLILEIINGQKNNNFHQGENVKDLLSYVWRNWREGLATNVVDGMMNGGSTSEIMRCIHIALLCVQENPTNRPAMNTVVLMLNSNSITLPLPSRPAFFLDSAIESDNISLVSSYYNSKATGFDDHSRTKRAASVQPSINEASFSDPYPR</sequence>
<dbReference type="InParanoid" id="A0A6P3ZYV5"/>
<keyword evidence="4" id="KW-0808">Transferase</keyword>
<dbReference type="GO" id="GO:0005886">
    <property type="term" value="C:plasma membrane"/>
    <property type="evidence" value="ECO:0007669"/>
    <property type="project" value="TreeGrafter"/>
</dbReference>
<keyword evidence="10" id="KW-0067">ATP-binding</keyword>
<dbReference type="Proteomes" id="UP001652623">
    <property type="component" value="Chromosome 1"/>
</dbReference>
<dbReference type="RefSeq" id="XP_015885852.3">
    <property type="nucleotide sequence ID" value="XM_016030366.4"/>
</dbReference>
<feature type="transmembrane region" description="Helical" evidence="18">
    <location>
        <begin position="288"/>
        <end position="309"/>
    </location>
</feature>
<evidence type="ECO:0000256" key="10">
    <source>
        <dbReference type="ARBA" id="ARBA00022840"/>
    </source>
</evidence>
<dbReference type="Pfam" id="PF01657">
    <property type="entry name" value="Stress-antifung"/>
    <property type="match status" value="2"/>
</dbReference>
<reference evidence="22" key="2">
    <citation type="submission" date="2025-08" db="UniProtKB">
        <authorList>
            <consortium name="RefSeq"/>
        </authorList>
    </citation>
    <scope>IDENTIFICATION</scope>
    <source>
        <tissue evidence="22">Seedling</tissue>
    </source>
</reference>
<feature type="region of interest" description="Disordered" evidence="17">
    <location>
        <begin position="253"/>
        <end position="282"/>
    </location>
</feature>
<keyword evidence="7" id="KW-0677">Repeat</keyword>
<evidence type="ECO:0000256" key="5">
    <source>
        <dbReference type="ARBA" id="ARBA00022692"/>
    </source>
</evidence>
<evidence type="ECO:0000256" key="18">
    <source>
        <dbReference type="SAM" id="Phobius"/>
    </source>
</evidence>
<dbReference type="Gene3D" id="1.10.510.10">
    <property type="entry name" value="Transferase(Phosphotransferase) domain 1"/>
    <property type="match status" value="1"/>
</dbReference>
<dbReference type="GO" id="GO:0006979">
    <property type="term" value="P:response to oxidative stress"/>
    <property type="evidence" value="ECO:0007669"/>
    <property type="project" value="UniProtKB-ARBA"/>
</dbReference>
<evidence type="ECO:0000256" key="6">
    <source>
        <dbReference type="ARBA" id="ARBA00022729"/>
    </source>
</evidence>
<dbReference type="InterPro" id="IPR038408">
    <property type="entry name" value="GNK2_sf"/>
</dbReference>
<keyword evidence="5 18" id="KW-0812">Transmembrane</keyword>
<dbReference type="FunFam" id="1.10.510.10:FF:000129">
    <property type="entry name" value="cysteine-rich receptor-like protein kinase 10"/>
    <property type="match status" value="1"/>
</dbReference>
<feature type="domain" description="Protein kinase" evidence="19">
    <location>
        <begin position="356"/>
        <end position="641"/>
    </location>
</feature>
<evidence type="ECO:0000256" key="11">
    <source>
        <dbReference type="ARBA" id="ARBA00022989"/>
    </source>
</evidence>
<dbReference type="Gene3D" id="3.30.200.20">
    <property type="entry name" value="Phosphorylase Kinase, domain 1"/>
    <property type="match status" value="1"/>
</dbReference>
<name>A0A6P3ZYV5_ZIZJJ</name>
<dbReference type="SMART" id="SM00220">
    <property type="entry name" value="S_TKc"/>
    <property type="match status" value="1"/>
</dbReference>
<dbReference type="CDD" id="cd23509">
    <property type="entry name" value="Gnk2-like"/>
    <property type="match status" value="2"/>
</dbReference>
<evidence type="ECO:0000256" key="16">
    <source>
        <dbReference type="ARBA" id="ARBA00047951"/>
    </source>
</evidence>